<dbReference type="Pfam" id="PF14520">
    <property type="entry name" value="HHH_5"/>
    <property type="match status" value="1"/>
</dbReference>
<sequence length="600" mass="68961">MVFDPKQLDVFPMQSGVYLMKDKADRVIYVGKAKLLKNRLKQYFSLNDTRAMIPLLIAQIAHIDTIVVFSEKEALLLENTLIKQHKPKFNVLLKDDKTFISLSINVDHPWPMLRLIRYKGTIKDKGLYFGPYTSAIAAREIYELLNKLFRLRQCSDNELKKRTRPCLLYEMNRCLAPCVGLCTKEQYDQQVQKVIYFLKGKNQDILPELYAQMQQASDHLQFEKAASLLKTIRHLEHVLQSSTASYHIESTDAIGIYRQADEVILFLLFLRQGKLTGSMHYAFSNVIEDDDELLTSFILQHYQNNKNPPQEILTPIQPSLALTEILKSTCKIQLLFPKKGEKRILLKLAQENAKSTFKQEKDEKLLKEKMLLDLQDTLQLNRYPKRIECFDTSHLAGSDSVASVIAFTDGVKDTKYTRLYKIKTQHTGDDYTSMQETLFRHLSRAKAADDLPDLIILDGGKGHLTIALEVFKKLDIASIDLIALAKEASRHDKGMSQEKVYLPYIHDPILLNPRSFLLQLLQKIRDESHRKTITFHQKRRKKRLISSALDNIPGIGPIKKKRLLTHFGSIERIKKASIQDLLQIKGITQSDVNALQKGLS</sequence>
<proteinExistence type="inferred from homology"/>
<comment type="subcellular location">
    <subcellularLocation>
        <location evidence="7">Cytoplasm</location>
    </subcellularLocation>
</comment>
<dbReference type="Gene3D" id="3.30.420.340">
    <property type="entry name" value="UvrC, RNAse H endonuclease domain"/>
    <property type="match status" value="1"/>
</dbReference>
<dbReference type="SMART" id="SM00465">
    <property type="entry name" value="GIYc"/>
    <property type="match status" value="1"/>
</dbReference>
<dbReference type="SUPFAM" id="SSF82771">
    <property type="entry name" value="GIY-YIG endonuclease"/>
    <property type="match status" value="1"/>
</dbReference>
<dbReference type="InterPro" id="IPR002016">
    <property type="entry name" value="Haem_peroxidase"/>
</dbReference>
<organism evidence="12 13">
    <name type="scientific">Candidatus Rhabdochlamydia oedothoracis</name>
    <dbReference type="NCBI Taxonomy" id="2720720"/>
    <lineage>
        <taxon>Bacteria</taxon>
        <taxon>Pseudomonadati</taxon>
        <taxon>Chlamydiota</taxon>
        <taxon>Chlamydiia</taxon>
        <taxon>Parachlamydiales</taxon>
        <taxon>Candidatus Rhabdochlamydiaceae</taxon>
        <taxon>Candidatus Rhabdochlamydia</taxon>
    </lineage>
</organism>
<protein>
    <recommendedName>
        <fullName evidence="7">UvrABC system protein C</fullName>
        <shortName evidence="7">Protein UvrC</shortName>
    </recommendedName>
    <alternativeName>
        <fullName evidence="7">Excinuclease ABC subunit C</fullName>
    </alternativeName>
</protein>
<evidence type="ECO:0000256" key="5">
    <source>
        <dbReference type="ARBA" id="ARBA00023204"/>
    </source>
</evidence>
<dbReference type="InterPro" id="IPR000305">
    <property type="entry name" value="GIY-YIG_endonuc"/>
</dbReference>
<dbReference type="Proteomes" id="UP000826014">
    <property type="component" value="Chromosome"/>
</dbReference>
<gene>
    <name evidence="7" type="primary">uvrC</name>
    <name evidence="12" type="ORF">RHABOEDO_000608</name>
</gene>
<evidence type="ECO:0000256" key="2">
    <source>
        <dbReference type="ARBA" id="ARBA00022763"/>
    </source>
</evidence>
<dbReference type="InterPro" id="IPR010994">
    <property type="entry name" value="RuvA_2-like"/>
</dbReference>
<keyword evidence="3 7" id="KW-0228">DNA excision</keyword>
<dbReference type="InterPro" id="IPR050066">
    <property type="entry name" value="UvrABC_protein_C"/>
</dbReference>
<keyword evidence="13" id="KW-1185">Reference proteome</keyword>
<evidence type="ECO:0000313" key="12">
    <source>
        <dbReference type="EMBL" id="QYF48446.1"/>
    </source>
</evidence>
<feature type="domain" description="UVR" evidence="8">
    <location>
        <begin position="203"/>
        <end position="238"/>
    </location>
</feature>
<dbReference type="SUPFAM" id="SSF46600">
    <property type="entry name" value="C-terminal UvrC-binding domain of UvrB"/>
    <property type="match status" value="1"/>
</dbReference>
<name>A0ABX8UZZ2_9BACT</name>
<evidence type="ECO:0000256" key="3">
    <source>
        <dbReference type="ARBA" id="ARBA00022769"/>
    </source>
</evidence>
<dbReference type="SUPFAM" id="SSF47781">
    <property type="entry name" value="RuvA domain 2-like"/>
    <property type="match status" value="1"/>
</dbReference>
<keyword evidence="6 7" id="KW-0742">SOS response</keyword>
<dbReference type="PROSITE" id="PS50873">
    <property type="entry name" value="PEROXIDASE_4"/>
    <property type="match status" value="1"/>
</dbReference>
<keyword evidence="1 7" id="KW-0963">Cytoplasm</keyword>
<evidence type="ECO:0000256" key="7">
    <source>
        <dbReference type="HAMAP-Rule" id="MF_00203"/>
    </source>
</evidence>
<dbReference type="Gene3D" id="3.40.1440.10">
    <property type="entry name" value="GIY-YIG endonuclease"/>
    <property type="match status" value="1"/>
</dbReference>
<dbReference type="Pfam" id="PF08459">
    <property type="entry name" value="UvrC_RNaseH_dom"/>
    <property type="match status" value="1"/>
</dbReference>
<evidence type="ECO:0000259" key="11">
    <source>
        <dbReference type="PROSITE" id="PS50873"/>
    </source>
</evidence>
<dbReference type="InterPro" id="IPR035901">
    <property type="entry name" value="GIY-YIG_endonuc_sf"/>
</dbReference>
<dbReference type="PANTHER" id="PTHR30562:SF1">
    <property type="entry name" value="UVRABC SYSTEM PROTEIN C"/>
    <property type="match status" value="1"/>
</dbReference>
<dbReference type="RefSeq" id="WP_215216781.1">
    <property type="nucleotide sequence ID" value="NZ_CP075587.1"/>
</dbReference>
<dbReference type="Gene3D" id="1.10.150.20">
    <property type="entry name" value="5' to 3' exonuclease, C-terminal subdomain"/>
    <property type="match status" value="1"/>
</dbReference>
<dbReference type="PROSITE" id="PS50151">
    <property type="entry name" value="UVR"/>
    <property type="match status" value="1"/>
</dbReference>
<dbReference type="InterPro" id="IPR038476">
    <property type="entry name" value="UvrC_RNase_H_dom_sf"/>
</dbReference>
<dbReference type="Pfam" id="PF01541">
    <property type="entry name" value="GIY-YIG"/>
    <property type="match status" value="1"/>
</dbReference>
<keyword evidence="5 7" id="KW-0234">DNA repair</keyword>
<evidence type="ECO:0000256" key="4">
    <source>
        <dbReference type="ARBA" id="ARBA00022881"/>
    </source>
</evidence>
<dbReference type="PROSITE" id="PS50165">
    <property type="entry name" value="UVRC"/>
    <property type="match status" value="1"/>
</dbReference>
<dbReference type="InterPro" id="IPR036876">
    <property type="entry name" value="UVR_dom_sf"/>
</dbReference>
<dbReference type="Pfam" id="PF22920">
    <property type="entry name" value="UvrC_RNaseH"/>
    <property type="match status" value="1"/>
</dbReference>
<dbReference type="EMBL" id="CP075587">
    <property type="protein sequence ID" value="QYF48446.1"/>
    <property type="molecule type" value="Genomic_DNA"/>
</dbReference>
<reference evidence="12 13" key="1">
    <citation type="journal article" date="2022" name="bioRxiv">
        <title>Ecology and evolution of chlamydial symbionts of arthropods.</title>
        <authorList>
            <person name="Halter T."/>
            <person name="Koestlbacher S."/>
            <person name="Collingro A."/>
            <person name="Sixt B.S."/>
            <person name="Toenshoff E.R."/>
            <person name="Hendrickx F."/>
            <person name="Kostanjsek R."/>
            <person name="Horn M."/>
        </authorList>
    </citation>
    <scope>NUCLEOTIDE SEQUENCE [LARGE SCALE GENOMIC DNA]</scope>
    <source>
        <strain evidence="12">W744xW776</strain>
    </source>
</reference>
<keyword evidence="4 7" id="KW-0267">Excision nuclease</keyword>
<evidence type="ECO:0000256" key="6">
    <source>
        <dbReference type="ARBA" id="ARBA00023236"/>
    </source>
</evidence>
<feature type="domain" description="Plant heme peroxidase family profile" evidence="11">
    <location>
        <begin position="330"/>
        <end position="600"/>
    </location>
</feature>
<dbReference type="InterPro" id="IPR047296">
    <property type="entry name" value="GIY-YIG_UvrC_Cho"/>
</dbReference>
<dbReference type="InterPro" id="IPR001162">
    <property type="entry name" value="UvrC_RNase_H_dom"/>
</dbReference>
<feature type="domain" description="GIY-YIG" evidence="9">
    <location>
        <begin position="13"/>
        <end position="91"/>
    </location>
</feature>
<dbReference type="HAMAP" id="MF_00203">
    <property type="entry name" value="UvrC"/>
    <property type="match status" value="1"/>
</dbReference>
<accession>A0ABX8UZZ2</accession>
<dbReference type="InterPro" id="IPR004791">
    <property type="entry name" value="UvrC"/>
</dbReference>
<feature type="domain" description="UvrC family homology region profile" evidence="10">
    <location>
        <begin position="254"/>
        <end position="471"/>
    </location>
</feature>
<evidence type="ECO:0000313" key="13">
    <source>
        <dbReference type="Proteomes" id="UP000826014"/>
    </source>
</evidence>
<dbReference type="NCBIfam" id="TIGR00194">
    <property type="entry name" value="uvrC"/>
    <property type="match status" value="1"/>
</dbReference>
<comment type="function">
    <text evidence="7">The UvrABC repair system catalyzes the recognition and processing of DNA lesions. UvrC both incises the 5' and 3' sides of the lesion. The N-terminal half is responsible for the 3' incision and the C-terminal half is responsible for the 5' incision.</text>
</comment>
<dbReference type="Pfam" id="PF02151">
    <property type="entry name" value="UVR"/>
    <property type="match status" value="1"/>
</dbReference>
<dbReference type="PANTHER" id="PTHR30562">
    <property type="entry name" value="UVRC/OXIDOREDUCTASE"/>
    <property type="match status" value="1"/>
</dbReference>
<evidence type="ECO:0000259" key="9">
    <source>
        <dbReference type="PROSITE" id="PS50164"/>
    </source>
</evidence>
<comment type="subunit">
    <text evidence="7">Interacts with UvrB in an incision complex.</text>
</comment>
<dbReference type="InterPro" id="IPR001943">
    <property type="entry name" value="UVR_dom"/>
</dbReference>
<dbReference type="PROSITE" id="PS50164">
    <property type="entry name" value="GIY_YIG"/>
    <property type="match status" value="1"/>
</dbReference>
<evidence type="ECO:0000256" key="1">
    <source>
        <dbReference type="ARBA" id="ARBA00022490"/>
    </source>
</evidence>
<comment type="similarity">
    <text evidence="7">Belongs to the UvrC family.</text>
</comment>
<keyword evidence="2 7" id="KW-0227">DNA damage</keyword>
<evidence type="ECO:0000259" key="8">
    <source>
        <dbReference type="PROSITE" id="PS50151"/>
    </source>
</evidence>
<dbReference type="CDD" id="cd10434">
    <property type="entry name" value="GIY-YIG_UvrC_Cho"/>
    <property type="match status" value="1"/>
</dbReference>
<evidence type="ECO:0000259" key="10">
    <source>
        <dbReference type="PROSITE" id="PS50165"/>
    </source>
</evidence>